<dbReference type="SMART" id="SM00920">
    <property type="entry name" value="MHC_II_alpha"/>
    <property type="match status" value="1"/>
</dbReference>
<dbReference type="PROSITE" id="PS50835">
    <property type="entry name" value="IG_LIKE"/>
    <property type="match status" value="1"/>
</dbReference>
<dbReference type="Proteomes" id="UP000515202">
    <property type="component" value="Unplaced"/>
</dbReference>
<evidence type="ECO:0000256" key="11">
    <source>
        <dbReference type="RuleBase" id="RU004238"/>
    </source>
</evidence>
<evidence type="ECO:0000256" key="10">
    <source>
        <dbReference type="ARBA" id="ARBA00023182"/>
    </source>
</evidence>
<dbReference type="PANTHER" id="PTHR19944">
    <property type="entry name" value="MHC CLASS II-RELATED"/>
    <property type="match status" value="1"/>
</dbReference>
<evidence type="ECO:0000256" key="6">
    <source>
        <dbReference type="ARBA" id="ARBA00023130"/>
    </source>
</evidence>
<dbReference type="FunFam" id="2.60.40.10:FF:000280">
    <property type="entry name" value="HLA class II histocompatibility antigen, DR alpha chain"/>
    <property type="match status" value="1"/>
</dbReference>
<evidence type="ECO:0000256" key="1">
    <source>
        <dbReference type="ARBA" id="ARBA00004479"/>
    </source>
</evidence>
<evidence type="ECO:0000256" key="2">
    <source>
        <dbReference type="ARBA" id="ARBA00007394"/>
    </source>
</evidence>
<evidence type="ECO:0000256" key="5">
    <source>
        <dbReference type="ARBA" id="ARBA00022989"/>
    </source>
</evidence>
<keyword evidence="10" id="KW-0491">MHC II</keyword>
<evidence type="ECO:0000259" key="13">
    <source>
        <dbReference type="PROSITE" id="PS50835"/>
    </source>
</evidence>
<keyword evidence="7" id="KW-0472">Membrane</keyword>
<dbReference type="InterPro" id="IPR003597">
    <property type="entry name" value="Ig_C1-set"/>
</dbReference>
<dbReference type="GO" id="GO:0002250">
    <property type="term" value="P:adaptive immune response"/>
    <property type="evidence" value="ECO:0007669"/>
    <property type="project" value="UniProtKB-KW"/>
</dbReference>
<dbReference type="InterPro" id="IPR050160">
    <property type="entry name" value="MHC/Immunoglobulin"/>
</dbReference>
<evidence type="ECO:0000313" key="14">
    <source>
        <dbReference type="Proteomes" id="UP000515202"/>
    </source>
</evidence>
<organism evidence="14 15">
    <name type="scientific">Pteropus vampyrus</name>
    <name type="common">Large flying fox</name>
    <dbReference type="NCBI Taxonomy" id="132908"/>
    <lineage>
        <taxon>Eukaryota</taxon>
        <taxon>Metazoa</taxon>
        <taxon>Chordata</taxon>
        <taxon>Craniata</taxon>
        <taxon>Vertebrata</taxon>
        <taxon>Euteleostomi</taxon>
        <taxon>Mammalia</taxon>
        <taxon>Eutheria</taxon>
        <taxon>Laurasiatheria</taxon>
        <taxon>Chiroptera</taxon>
        <taxon>Yinpterochiroptera</taxon>
        <taxon>Pteropodoidea</taxon>
        <taxon>Pteropodidae</taxon>
        <taxon>Pteropodinae</taxon>
        <taxon>Pteropus</taxon>
    </lineage>
</organism>
<comment type="subcellular location">
    <subcellularLocation>
        <location evidence="1">Membrane</location>
        <topology evidence="1">Single-pass type I membrane protein</topology>
    </subcellularLocation>
</comment>
<dbReference type="GO" id="GO:0002504">
    <property type="term" value="P:antigen processing and presentation of peptide or polysaccharide antigen via MHC class II"/>
    <property type="evidence" value="ECO:0007669"/>
    <property type="project" value="UniProtKB-KW"/>
</dbReference>
<dbReference type="RefSeq" id="XP_011371730.1">
    <property type="nucleotide sequence ID" value="XM_011373428.2"/>
</dbReference>
<keyword evidence="12" id="KW-0732">Signal</keyword>
<evidence type="ECO:0000256" key="8">
    <source>
        <dbReference type="ARBA" id="ARBA00023157"/>
    </source>
</evidence>
<feature type="signal peptide" evidence="12">
    <location>
        <begin position="1"/>
        <end position="25"/>
    </location>
</feature>
<dbReference type="AlphaFoldDB" id="A0A6P3RCD7"/>
<feature type="domain" description="Ig-like" evidence="13">
    <location>
        <begin position="113"/>
        <end position="193"/>
    </location>
</feature>
<dbReference type="Pfam" id="PF07654">
    <property type="entry name" value="C1-set"/>
    <property type="match status" value="1"/>
</dbReference>
<dbReference type="FunFam" id="3.10.320.10:FF:000002">
    <property type="entry name" value="HLA class II histocompatibility antigen, DR alpha chain"/>
    <property type="match status" value="1"/>
</dbReference>
<dbReference type="InterPro" id="IPR003006">
    <property type="entry name" value="Ig/MHC_CS"/>
</dbReference>
<dbReference type="CDD" id="cd21004">
    <property type="entry name" value="IgC1_MHC_II_alpha_HLA_DO"/>
    <property type="match status" value="1"/>
</dbReference>
<dbReference type="Pfam" id="PF00993">
    <property type="entry name" value="MHC_II_alpha"/>
    <property type="match status" value="1"/>
</dbReference>
<feature type="chain" id="PRO_5027865858" evidence="12">
    <location>
        <begin position="26"/>
        <end position="339"/>
    </location>
</feature>
<keyword evidence="5" id="KW-1133">Transmembrane helix</keyword>
<evidence type="ECO:0000256" key="9">
    <source>
        <dbReference type="ARBA" id="ARBA00023180"/>
    </source>
</evidence>
<dbReference type="PANTHER" id="PTHR19944:SF44">
    <property type="entry name" value="HLA CLASS II HISTOCOMPATIBILITY ANTIGEN, DO ALPHA CHAIN"/>
    <property type="match status" value="1"/>
</dbReference>
<accession>A0A6P3RCD7</accession>
<dbReference type="KEGG" id="pvp:105300973"/>
<dbReference type="Gene3D" id="3.10.320.10">
    <property type="entry name" value="Class II Histocompatibility Antigen, M Beta Chain, Chain B, domain 1"/>
    <property type="match status" value="1"/>
</dbReference>
<evidence type="ECO:0000256" key="3">
    <source>
        <dbReference type="ARBA" id="ARBA00022692"/>
    </source>
</evidence>
<dbReference type="InterPro" id="IPR036179">
    <property type="entry name" value="Ig-like_dom_sf"/>
</dbReference>
<dbReference type="GO" id="GO:0042613">
    <property type="term" value="C:MHC class II protein complex"/>
    <property type="evidence" value="ECO:0007669"/>
    <property type="project" value="UniProtKB-KW"/>
</dbReference>
<dbReference type="OrthoDB" id="8925804at2759"/>
<evidence type="ECO:0000313" key="15">
    <source>
        <dbReference type="RefSeq" id="XP_011371730.1"/>
    </source>
</evidence>
<dbReference type="Gene3D" id="2.60.40.10">
    <property type="entry name" value="Immunoglobulins"/>
    <property type="match status" value="1"/>
</dbReference>
<dbReference type="InterPro" id="IPR001003">
    <property type="entry name" value="MHC_II_a_N"/>
</dbReference>
<dbReference type="SUPFAM" id="SSF54452">
    <property type="entry name" value="MHC antigen-recognition domain"/>
    <property type="match status" value="1"/>
</dbReference>
<dbReference type="InterPro" id="IPR007110">
    <property type="entry name" value="Ig-like_dom"/>
</dbReference>
<dbReference type="SUPFAM" id="SSF48726">
    <property type="entry name" value="Immunoglobulin"/>
    <property type="match status" value="1"/>
</dbReference>
<proteinExistence type="inferred from homology"/>
<dbReference type="PROSITE" id="PS00290">
    <property type="entry name" value="IG_MHC"/>
    <property type="match status" value="1"/>
</dbReference>
<keyword evidence="6" id="KW-1064">Adaptive immunity</keyword>
<evidence type="ECO:0000256" key="4">
    <source>
        <dbReference type="ARBA" id="ARBA00022859"/>
    </source>
</evidence>
<keyword evidence="8" id="KW-1015">Disulfide bond</keyword>
<name>A0A6P3RCD7_PTEVA</name>
<dbReference type="InterPro" id="IPR011162">
    <property type="entry name" value="MHC_I/II-like_Ag-recog"/>
</dbReference>
<dbReference type="GeneID" id="105300973"/>
<keyword evidence="3" id="KW-0812">Transmembrane</keyword>
<keyword evidence="4" id="KW-0391">Immunity</keyword>
<keyword evidence="9" id="KW-0325">Glycoprotein</keyword>
<sequence>MVFSGGLVLGLHTLMAFLSPQEAGAIKADHMGSYGPAFYQSYDASGQFTHEFDGEQLFSVELKKREAVWRLPEFGDLTHFDPQNGLASIAMIKAHLDILVERSNHTRATNVPPRVTVLPKSRVELGQPNVLICIVDNIFPPVINITWLRNGQTITEGVAQTSFYSQPDHLFRKFHYLTFVPSADDFYDCQVEHWGLDEPLLRHWGMEPSPSPLFSVPCFLYSRILCCTLFSSRAAGASAARHYRHPGLCPGPGHWPDGLPRGHCPHHHKHMLAQRPQVMTLLRETNCGRHPTDSWQVSGSPCMLSATIYAVHPHCADFEWDQPLSCRSPFCSQYSHQDL</sequence>
<keyword evidence="14" id="KW-1185">Reference proteome</keyword>
<evidence type="ECO:0000256" key="7">
    <source>
        <dbReference type="ARBA" id="ARBA00023136"/>
    </source>
</evidence>
<dbReference type="InterPro" id="IPR014745">
    <property type="entry name" value="MHC_II_a/b_N"/>
</dbReference>
<dbReference type="SMART" id="SM00407">
    <property type="entry name" value="IGc1"/>
    <property type="match status" value="1"/>
</dbReference>
<protein>
    <submittedName>
        <fullName evidence="15">HLA class II histocompatibility antigen, DO alpha chain isoform X1</fullName>
    </submittedName>
</protein>
<evidence type="ECO:0000256" key="12">
    <source>
        <dbReference type="SAM" id="SignalP"/>
    </source>
</evidence>
<comment type="similarity">
    <text evidence="2 11">Belongs to the MHC class II family.</text>
</comment>
<gene>
    <name evidence="15" type="primary">LOC105300973</name>
</gene>
<reference evidence="15" key="1">
    <citation type="submission" date="2025-08" db="UniProtKB">
        <authorList>
            <consortium name="RefSeq"/>
        </authorList>
    </citation>
    <scope>IDENTIFICATION</scope>
    <source>
        <tissue evidence="15">Kidney</tissue>
    </source>
</reference>
<dbReference type="InterPro" id="IPR013783">
    <property type="entry name" value="Ig-like_fold"/>
</dbReference>